<gene>
    <name evidence="1" type="ORF">L2E82_48410</name>
</gene>
<proteinExistence type="predicted"/>
<keyword evidence="2" id="KW-1185">Reference proteome</keyword>
<protein>
    <submittedName>
        <fullName evidence="1">Uncharacterized protein</fullName>
    </submittedName>
</protein>
<reference evidence="2" key="1">
    <citation type="journal article" date="2022" name="Mol. Ecol. Resour.">
        <title>The genomes of chicory, endive, great burdock and yacon provide insights into Asteraceae palaeo-polyploidization history and plant inulin production.</title>
        <authorList>
            <person name="Fan W."/>
            <person name="Wang S."/>
            <person name="Wang H."/>
            <person name="Wang A."/>
            <person name="Jiang F."/>
            <person name="Liu H."/>
            <person name="Zhao H."/>
            <person name="Xu D."/>
            <person name="Zhang Y."/>
        </authorList>
    </citation>
    <scope>NUCLEOTIDE SEQUENCE [LARGE SCALE GENOMIC DNA]</scope>
    <source>
        <strain evidence="2">cv. Punajuju</strain>
    </source>
</reference>
<evidence type="ECO:0000313" key="1">
    <source>
        <dbReference type="EMBL" id="KAI3690386.1"/>
    </source>
</evidence>
<comment type="caution">
    <text evidence="1">The sequence shown here is derived from an EMBL/GenBank/DDBJ whole genome shotgun (WGS) entry which is preliminary data.</text>
</comment>
<dbReference type="Proteomes" id="UP001055811">
    <property type="component" value="Linkage Group LG09"/>
</dbReference>
<organism evidence="1 2">
    <name type="scientific">Cichorium intybus</name>
    <name type="common">Chicory</name>
    <dbReference type="NCBI Taxonomy" id="13427"/>
    <lineage>
        <taxon>Eukaryota</taxon>
        <taxon>Viridiplantae</taxon>
        <taxon>Streptophyta</taxon>
        <taxon>Embryophyta</taxon>
        <taxon>Tracheophyta</taxon>
        <taxon>Spermatophyta</taxon>
        <taxon>Magnoliopsida</taxon>
        <taxon>eudicotyledons</taxon>
        <taxon>Gunneridae</taxon>
        <taxon>Pentapetalae</taxon>
        <taxon>asterids</taxon>
        <taxon>campanulids</taxon>
        <taxon>Asterales</taxon>
        <taxon>Asteraceae</taxon>
        <taxon>Cichorioideae</taxon>
        <taxon>Cichorieae</taxon>
        <taxon>Cichoriinae</taxon>
        <taxon>Cichorium</taxon>
    </lineage>
</organism>
<reference evidence="1 2" key="2">
    <citation type="journal article" date="2022" name="Mol. Ecol. Resour.">
        <title>The genomes of chicory, endive, great burdock and yacon provide insights into Asteraceae paleo-polyploidization history and plant inulin production.</title>
        <authorList>
            <person name="Fan W."/>
            <person name="Wang S."/>
            <person name="Wang H."/>
            <person name="Wang A."/>
            <person name="Jiang F."/>
            <person name="Liu H."/>
            <person name="Zhao H."/>
            <person name="Xu D."/>
            <person name="Zhang Y."/>
        </authorList>
    </citation>
    <scope>NUCLEOTIDE SEQUENCE [LARGE SCALE GENOMIC DNA]</scope>
    <source>
        <strain evidence="2">cv. Punajuju</strain>
        <tissue evidence="1">Leaves</tissue>
    </source>
</reference>
<name>A0ACB8YZ56_CICIN</name>
<accession>A0ACB8YZ56</accession>
<dbReference type="EMBL" id="CM042017">
    <property type="protein sequence ID" value="KAI3690386.1"/>
    <property type="molecule type" value="Genomic_DNA"/>
</dbReference>
<evidence type="ECO:0000313" key="2">
    <source>
        <dbReference type="Proteomes" id="UP001055811"/>
    </source>
</evidence>
<sequence length="91" mass="10332">MVIVSSREVASMRDVVVMRCLDGSQWSCGSVKFRSREREKEVEVQIAGAVDMAVLKVEDQKARIIWSKLEDLRDENTTIKAQRVLLCTNSC</sequence>